<evidence type="ECO:0000256" key="8">
    <source>
        <dbReference type="ARBA" id="ARBA00022989"/>
    </source>
</evidence>
<keyword evidence="9" id="KW-0472">Membrane</keyword>
<evidence type="ECO:0000256" key="2">
    <source>
        <dbReference type="ARBA" id="ARBA00006555"/>
    </source>
</evidence>
<dbReference type="AlphaFoldDB" id="A0A9E8FJT3"/>
<dbReference type="InterPro" id="IPR003538">
    <property type="entry name" value="TonB"/>
</dbReference>
<dbReference type="InterPro" id="IPR037682">
    <property type="entry name" value="TonB_C"/>
</dbReference>
<keyword evidence="3 10" id="KW-0813">Transport</keyword>
<sequence length="208" mass="22281">MQSSLPRFGVALLAAGLATFAVFWVMQSLISSGGSVLNDQTTDRLQSFVMETPDDDVQTKDRKPEKPPAPPEEPPTPDLPKPEMAKADTSGFDVSGFDIGADLAVDAGLSGGSGDGEYLPIVKVAPNYPRRAAQQGIEGYVVVEFTVTTLGTVTNPRVIEASPPGIFDREAMAAVTKFKYKPKIDNGKPVQVDGVRNIIRFELDKSGR</sequence>
<keyword evidence="7 10" id="KW-0653">Protein transport</keyword>
<dbReference type="GO" id="GO:0015891">
    <property type="term" value="P:siderophore transport"/>
    <property type="evidence" value="ECO:0007669"/>
    <property type="project" value="InterPro"/>
</dbReference>
<evidence type="ECO:0000256" key="11">
    <source>
        <dbReference type="SAM" id="MobiDB-lite"/>
    </source>
</evidence>
<evidence type="ECO:0000256" key="5">
    <source>
        <dbReference type="ARBA" id="ARBA00022519"/>
    </source>
</evidence>
<protein>
    <recommendedName>
        <fullName evidence="10">Protein TonB</fullName>
    </recommendedName>
</protein>
<dbReference type="PANTHER" id="PTHR33446">
    <property type="entry name" value="PROTEIN TONB-RELATED"/>
    <property type="match status" value="1"/>
</dbReference>
<dbReference type="GO" id="GO:0055085">
    <property type="term" value="P:transmembrane transport"/>
    <property type="evidence" value="ECO:0007669"/>
    <property type="project" value="InterPro"/>
</dbReference>
<organism evidence="13 14">
    <name type="scientific">Venatoribacter cucullus</name>
    <dbReference type="NCBI Taxonomy" id="2661630"/>
    <lineage>
        <taxon>Bacteria</taxon>
        <taxon>Pseudomonadati</taxon>
        <taxon>Pseudomonadota</taxon>
        <taxon>Gammaproteobacteria</taxon>
        <taxon>Oceanospirillales</taxon>
        <taxon>Oceanospirillaceae</taxon>
        <taxon>Venatoribacter</taxon>
    </lineage>
</organism>
<evidence type="ECO:0000313" key="14">
    <source>
        <dbReference type="Proteomes" id="UP000596074"/>
    </source>
</evidence>
<dbReference type="PRINTS" id="PR01374">
    <property type="entry name" value="TONBPROTEIN"/>
</dbReference>
<reference evidence="13 14" key="1">
    <citation type="submission" date="2019-11" db="EMBL/GenBank/DDBJ databases">
        <title>Venatorbacter sp. nov. a predator of Campylobacter and other Gram-negative bacteria.</title>
        <authorList>
            <person name="Saeedi A."/>
            <person name="Cummings N.J."/>
            <person name="Connerton I.F."/>
            <person name="Connerton P.L."/>
        </authorList>
    </citation>
    <scope>NUCLEOTIDE SEQUENCE [LARGE SCALE GENOMIC DNA]</scope>
    <source>
        <strain evidence="13">XL5</strain>
    </source>
</reference>
<evidence type="ECO:0000256" key="10">
    <source>
        <dbReference type="RuleBase" id="RU362123"/>
    </source>
</evidence>
<evidence type="ECO:0000256" key="4">
    <source>
        <dbReference type="ARBA" id="ARBA00022475"/>
    </source>
</evidence>
<feature type="compositionally biased region" description="Basic and acidic residues" evidence="11">
    <location>
        <begin position="57"/>
        <end position="66"/>
    </location>
</feature>
<evidence type="ECO:0000313" key="13">
    <source>
        <dbReference type="EMBL" id="QQD23622.1"/>
    </source>
</evidence>
<comment type="similarity">
    <text evidence="2 10">Belongs to the TonB family.</text>
</comment>
<comment type="function">
    <text evidence="10">Interacts with outer membrane receptor proteins that carry out high-affinity binding and energy dependent uptake into the periplasmic space of specific substrates. It could act to transduce energy from the cytoplasmic membrane to specific energy-requiring processes in the outer membrane, resulting in the release into the periplasm of ligands bound by these outer membrane proteins.</text>
</comment>
<proteinExistence type="inferred from homology"/>
<dbReference type="PROSITE" id="PS52015">
    <property type="entry name" value="TONB_CTD"/>
    <property type="match status" value="1"/>
</dbReference>
<keyword evidence="5 10" id="KW-0997">Cell inner membrane</keyword>
<dbReference type="Pfam" id="PF03544">
    <property type="entry name" value="TonB_C"/>
    <property type="match status" value="1"/>
</dbReference>
<feature type="region of interest" description="Disordered" evidence="11">
    <location>
        <begin position="50"/>
        <end position="87"/>
    </location>
</feature>
<keyword evidence="6" id="KW-0812">Transmembrane</keyword>
<dbReference type="NCBIfam" id="TIGR01352">
    <property type="entry name" value="tonB_Cterm"/>
    <property type="match status" value="1"/>
</dbReference>
<dbReference type="EMBL" id="CP046056">
    <property type="protein sequence ID" value="QQD23622.1"/>
    <property type="molecule type" value="Genomic_DNA"/>
</dbReference>
<evidence type="ECO:0000256" key="9">
    <source>
        <dbReference type="ARBA" id="ARBA00023136"/>
    </source>
</evidence>
<dbReference type="InterPro" id="IPR006260">
    <property type="entry name" value="TonB/TolA_C"/>
</dbReference>
<dbReference type="SUPFAM" id="SSF74653">
    <property type="entry name" value="TolA/TonB C-terminal domain"/>
    <property type="match status" value="1"/>
</dbReference>
<dbReference type="Gene3D" id="3.30.1150.10">
    <property type="match status" value="1"/>
</dbReference>
<dbReference type="InterPro" id="IPR051045">
    <property type="entry name" value="TonB-dependent_transducer"/>
</dbReference>
<keyword evidence="10" id="KW-0735">Signal-anchor</keyword>
<name>A0A9E8FJT3_9GAMM</name>
<dbReference type="GO" id="GO:0015031">
    <property type="term" value="P:protein transport"/>
    <property type="evidence" value="ECO:0007669"/>
    <property type="project" value="UniProtKB-UniRule"/>
</dbReference>
<evidence type="ECO:0000259" key="12">
    <source>
        <dbReference type="PROSITE" id="PS52015"/>
    </source>
</evidence>
<accession>A0A9E8FJT3</accession>
<feature type="compositionally biased region" description="Pro residues" evidence="11">
    <location>
        <begin position="67"/>
        <end position="79"/>
    </location>
</feature>
<dbReference type="RefSeq" id="WP_228346154.1">
    <property type="nucleotide sequence ID" value="NZ_CP045550.1"/>
</dbReference>
<keyword evidence="4 10" id="KW-1003">Cell membrane</keyword>
<comment type="subcellular location">
    <subcellularLocation>
        <location evidence="1 10">Cell inner membrane</location>
        <topology evidence="1 10">Single-pass membrane protein</topology>
        <orientation evidence="1 10">Periplasmic side</orientation>
    </subcellularLocation>
</comment>
<feature type="domain" description="TonB C-terminal" evidence="12">
    <location>
        <begin position="113"/>
        <end position="208"/>
    </location>
</feature>
<evidence type="ECO:0000256" key="7">
    <source>
        <dbReference type="ARBA" id="ARBA00022927"/>
    </source>
</evidence>
<evidence type="ECO:0000256" key="3">
    <source>
        <dbReference type="ARBA" id="ARBA00022448"/>
    </source>
</evidence>
<keyword evidence="8" id="KW-1133">Transmembrane helix</keyword>
<dbReference type="KEGG" id="vcw:GJQ55_03585"/>
<dbReference type="Proteomes" id="UP000596074">
    <property type="component" value="Chromosome"/>
</dbReference>
<dbReference type="GO" id="GO:0031992">
    <property type="term" value="F:energy transducer activity"/>
    <property type="evidence" value="ECO:0007669"/>
    <property type="project" value="InterPro"/>
</dbReference>
<gene>
    <name evidence="13" type="ORF">GJQ55_03585</name>
</gene>
<evidence type="ECO:0000256" key="6">
    <source>
        <dbReference type="ARBA" id="ARBA00022692"/>
    </source>
</evidence>
<dbReference type="GO" id="GO:0030288">
    <property type="term" value="C:outer membrane-bounded periplasmic space"/>
    <property type="evidence" value="ECO:0007669"/>
    <property type="project" value="InterPro"/>
</dbReference>
<keyword evidence="14" id="KW-1185">Reference proteome</keyword>
<evidence type="ECO:0000256" key="1">
    <source>
        <dbReference type="ARBA" id="ARBA00004383"/>
    </source>
</evidence>
<dbReference type="GO" id="GO:0005886">
    <property type="term" value="C:plasma membrane"/>
    <property type="evidence" value="ECO:0007669"/>
    <property type="project" value="UniProtKB-SubCell"/>
</dbReference>
<dbReference type="PANTHER" id="PTHR33446:SF14">
    <property type="entry name" value="PROTEIN TONB"/>
    <property type="match status" value="1"/>
</dbReference>